<reference evidence="4" key="1">
    <citation type="journal article" date="2023" name="Nat. Commun.">
        <title>Diploid and tetraploid genomes of Acorus and the evolution of monocots.</title>
        <authorList>
            <person name="Ma L."/>
            <person name="Liu K.W."/>
            <person name="Li Z."/>
            <person name="Hsiao Y.Y."/>
            <person name="Qi Y."/>
            <person name="Fu T."/>
            <person name="Tang G.D."/>
            <person name="Zhang D."/>
            <person name="Sun W.H."/>
            <person name="Liu D.K."/>
            <person name="Li Y."/>
            <person name="Chen G.Z."/>
            <person name="Liu X.D."/>
            <person name="Liao X.Y."/>
            <person name="Jiang Y.T."/>
            <person name="Yu X."/>
            <person name="Hao Y."/>
            <person name="Huang J."/>
            <person name="Zhao X.W."/>
            <person name="Ke S."/>
            <person name="Chen Y.Y."/>
            <person name="Wu W.L."/>
            <person name="Hsu J.L."/>
            <person name="Lin Y.F."/>
            <person name="Huang M.D."/>
            <person name="Li C.Y."/>
            <person name="Huang L."/>
            <person name="Wang Z.W."/>
            <person name="Zhao X."/>
            <person name="Zhong W.Y."/>
            <person name="Peng D.H."/>
            <person name="Ahmad S."/>
            <person name="Lan S."/>
            <person name="Zhang J.S."/>
            <person name="Tsai W.C."/>
            <person name="Van de Peer Y."/>
            <person name="Liu Z.J."/>
        </authorList>
    </citation>
    <scope>NUCLEOTIDE SEQUENCE</scope>
    <source>
        <strain evidence="4">CP</strain>
    </source>
</reference>
<dbReference type="Proteomes" id="UP001180020">
    <property type="component" value="Unassembled WGS sequence"/>
</dbReference>
<keyword evidence="1" id="KW-0853">WD repeat</keyword>
<dbReference type="EMBL" id="JAUJYO010000022">
    <property type="protein sequence ID" value="KAK1282037.1"/>
    <property type="molecule type" value="Genomic_DNA"/>
</dbReference>
<dbReference type="SMART" id="SM00320">
    <property type="entry name" value="WD40"/>
    <property type="match status" value="3"/>
</dbReference>
<dbReference type="PANTHER" id="PTHR19857">
    <property type="entry name" value="MITOCHONDRIAL DIVISION PROTEIN 1-RELATED"/>
    <property type="match status" value="1"/>
</dbReference>
<protein>
    <recommendedName>
        <fullName evidence="6">Transducin/WD40 repeat-like superfamily protein</fullName>
    </recommendedName>
</protein>
<dbReference type="InterPro" id="IPR051179">
    <property type="entry name" value="WD_repeat_multifunction"/>
</dbReference>
<evidence type="ECO:0000313" key="5">
    <source>
        <dbReference type="Proteomes" id="UP001180020"/>
    </source>
</evidence>
<feature type="compositionally biased region" description="Polar residues" evidence="3">
    <location>
        <begin position="394"/>
        <end position="409"/>
    </location>
</feature>
<dbReference type="InterPro" id="IPR036322">
    <property type="entry name" value="WD40_repeat_dom_sf"/>
</dbReference>
<evidence type="ECO:0000256" key="2">
    <source>
        <dbReference type="ARBA" id="ARBA00022737"/>
    </source>
</evidence>
<evidence type="ECO:0008006" key="6">
    <source>
        <dbReference type="Google" id="ProtNLM"/>
    </source>
</evidence>
<evidence type="ECO:0000256" key="3">
    <source>
        <dbReference type="SAM" id="MobiDB-lite"/>
    </source>
</evidence>
<gene>
    <name evidence="4" type="ORF">QJS10_CPB22g01437</name>
</gene>
<organism evidence="4 5">
    <name type="scientific">Acorus calamus</name>
    <name type="common">Sweet flag</name>
    <dbReference type="NCBI Taxonomy" id="4465"/>
    <lineage>
        <taxon>Eukaryota</taxon>
        <taxon>Viridiplantae</taxon>
        <taxon>Streptophyta</taxon>
        <taxon>Embryophyta</taxon>
        <taxon>Tracheophyta</taxon>
        <taxon>Spermatophyta</taxon>
        <taxon>Magnoliopsida</taxon>
        <taxon>Liliopsida</taxon>
        <taxon>Acoraceae</taxon>
        <taxon>Acorus</taxon>
    </lineage>
</organism>
<keyword evidence="5" id="KW-1185">Reference proteome</keyword>
<evidence type="ECO:0000256" key="1">
    <source>
        <dbReference type="ARBA" id="ARBA00022574"/>
    </source>
</evidence>
<dbReference type="InterPro" id="IPR015943">
    <property type="entry name" value="WD40/YVTN_repeat-like_dom_sf"/>
</dbReference>
<dbReference type="AlphaFoldDB" id="A0AAV9C0X9"/>
<evidence type="ECO:0000313" key="4">
    <source>
        <dbReference type="EMBL" id="KAK1282037.1"/>
    </source>
</evidence>
<proteinExistence type="predicted"/>
<dbReference type="InterPro" id="IPR001680">
    <property type="entry name" value="WD40_rpt"/>
</dbReference>
<dbReference type="SUPFAM" id="SSF50978">
    <property type="entry name" value="WD40 repeat-like"/>
    <property type="match status" value="1"/>
</dbReference>
<name>A0AAV9C0X9_ACOCL</name>
<comment type="caution">
    <text evidence="4">The sequence shown here is derived from an EMBL/GenBank/DDBJ whole genome shotgun (WGS) entry which is preliminary data.</text>
</comment>
<keyword evidence="2" id="KW-0677">Repeat</keyword>
<feature type="compositionally biased region" description="Basic and acidic residues" evidence="3">
    <location>
        <begin position="410"/>
        <end position="419"/>
    </location>
</feature>
<accession>A0AAV9C0X9</accession>
<reference evidence="4" key="2">
    <citation type="submission" date="2023-06" db="EMBL/GenBank/DDBJ databases">
        <authorList>
            <person name="Ma L."/>
            <person name="Liu K.-W."/>
            <person name="Li Z."/>
            <person name="Hsiao Y.-Y."/>
            <person name="Qi Y."/>
            <person name="Fu T."/>
            <person name="Tang G."/>
            <person name="Zhang D."/>
            <person name="Sun W.-H."/>
            <person name="Liu D.-K."/>
            <person name="Li Y."/>
            <person name="Chen G.-Z."/>
            <person name="Liu X.-D."/>
            <person name="Liao X.-Y."/>
            <person name="Jiang Y.-T."/>
            <person name="Yu X."/>
            <person name="Hao Y."/>
            <person name="Huang J."/>
            <person name="Zhao X.-W."/>
            <person name="Ke S."/>
            <person name="Chen Y.-Y."/>
            <person name="Wu W.-L."/>
            <person name="Hsu J.-L."/>
            <person name="Lin Y.-F."/>
            <person name="Huang M.-D."/>
            <person name="Li C.-Y."/>
            <person name="Huang L."/>
            <person name="Wang Z.-W."/>
            <person name="Zhao X."/>
            <person name="Zhong W.-Y."/>
            <person name="Peng D.-H."/>
            <person name="Ahmad S."/>
            <person name="Lan S."/>
            <person name="Zhang J.-S."/>
            <person name="Tsai W.-C."/>
            <person name="Van De Peer Y."/>
            <person name="Liu Z.-J."/>
        </authorList>
    </citation>
    <scope>NUCLEOTIDE SEQUENCE</scope>
    <source>
        <strain evidence="4">CP</strain>
        <tissue evidence="4">Leaves</tissue>
    </source>
</reference>
<dbReference type="Gene3D" id="2.130.10.10">
    <property type="entry name" value="YVTN repeat-like/Quinoprotein amine dehydrogenase"/>
    <property type="match status" value="1"/>
</dbReference>
<feature type="region of interest" description="Disordered" evidence="3">
    <location>
        <begin position="394"/>
        <end position="419"/>
    </location>
</feature>
<sequence>MEKYVVPVDKKPNKNPKRHYSPLWKRTIAESDGRFPSTYRHDASRLLIDSYAEGVYLASVTKSGCLTVHDFETLYCLSYGSTSTLVEDETKHLVHLDAHQQLDVVRWNLTNQDEVACASRNDKKILVYDIGYVTSEPVEVLKKKTKPTQYGHGVSNGFSDIACTSADKSRLLASSLDGSVYIWDRRLGDLSCLELISNSQTQLNSIQISVDDRIVYGASKTGFIYAWDLRGGRASFAFQSHNELLDPEFKAGYSMRQKRDEDSMVARKNNIFEGELFSRYLQTPLLIFLKVWNFEHRQLSSNSCALPSLRIAIYAVPTLSSNGIYLLDFYPDSRSSCHVDFNDESESSSEGNNLNTHNRFIPLSGSVLVCAAHPLNGAIIAGTKHSSLLVISQPHQPESDGADQSPSTNIEDHEALHTF</sequence>
<dbReference type="PANTHER" id="PTHR19857:SF21">
    <property type="entry name" value="ANAPHASE-PROMOTING COMPLEX SUBUNIT 4 WD40 DOMAIN-CONTAINING PROTEIN"/>
    <property type="match status" value="1"/>
</dbReference>